<accession>A0A9D4HNX6</accession>
<gene>
    <name evidence="2" type="ORF">DPMN_050089</name>
</gene>
<name>A0A9D4HNX6_DREPO</name>
<keyword evidence="1" id="KW-0472">Membrane</keyword>
<keyword evidence="1" id="KW-0812">Transmembrane</keyword>
<evidence type="ECO:0000256" key="1">
    <source>
        <dbReference type="SAM" id="Phobius"/>
    </source>
</evidence>
<sequence>MHTSMFLSIPTTGSTCASPFEARSTSFGLCHLGWQPPHEFLPNSWLQSVHTSGFTGFFFFSISTTGFYTSSIVNCFFGTQISLRRNSSH</sequence>
<keyword evidence="3" id="KW-1185">Reference proteome</keyword>
<proteinExistence type="predicted"/>
<evidence type="ECO:0000313" key="3">
    <source>
        <dbReference type="Proteomes" id="UP000828390"/>
    </source>
</evidence>
<reference evidence="2" key="2">
    <citation type="submission" date="2020-11" db="EMBL/GenBank/DDBJ databases">
        <authorList>
            <person name="McCartney M.A."/>
            <person name="Auch B."/>
            <person name="Kono T."/>
            <person name="Mallez S."/>
            <person name="Becker A."/>
            <person name="Gohl D.M."/>
            <person name="Silverstein K.A.T."/>
            <person name="Koren S."/>
            <person name="Bechman K.B."/>
            <person name="Herman A."/>
            <person name="Abrahante J.E."/>
            <person name="Garbe J."/>
        </authorList>
    </citation>
    <scope>NUCLEOTIDE SEQUENCE</scope>
    <source>
        <strain evidence="2">Duluth1</strain>
        <tissue evidence="2">Whole animal</tissue>
    </source>
</reference>
<evidence type="ECO:0000313" key="2">
    <source>
        <dbReference type="EMBL" id="KAH3724273.1"/>
    </source>
</evidence>
<comment type="caution">
    <text evidence="2">The sequence shown here is derived from an EMBL/GenBank/DDBJ whole genome shotgun (WGS) entry which is preliminary data.</text>
</comment>
<dbReference type="EMBL" id="JAIWYP010000012">
    <property type="protein sequence ID" value="KAH3724273.1"/>
    <property type="molecule type" value="Genomic_DNA"/>
</dbReference>
<dbReference type="Proteomes" id="UP000828390">
    <property type="component" value="Unassembled WGS sequence"/>
</dbReference>
<reference evidence="2" key="1">
    <citation type="journal article" date="2019" name="bioRxiv">
        <title>The Genome of the Zebra Mussel, Dreissena polymorpha: A Resource for Invasive Species Research.</title>
        <authorList>
            <person name="McCartney M.A."/>
            <person name="Auch B."/>
            <person name="Kono T."/>
            <person name="Mallez S."/>
            <person name="Zhang Y."/>
            <person name="Obille A."/>
            <person name="Becker A."/>
            <person name="Abrahante J.E."/>
            <person name="Garbe J."/>
            <person name="Badalamenti J.P."/>
            <person name="Herman A."/>
            <person name="Mangelson H."/>
            <person name="Liachko I."/>
            <person name="Sullivan S."/>
            <person name="Sone E.D."/>
            <person name="Koren S."/>
            <person name="Silverstein K.A.T."/>
            <person name="Beckman K.B."/>
            <person name="Gohl D.M."/>
        </authorList>
    </citation>
    <scope>NUCLEOTIDE SEQUENCE</scope>
    <source>
        <strain evidence="2">Duluth1</strain>
        <tissue evidence="2">Whole animal</tissue>
    </source>
</reference>
<dbReference type="AlphaFoldDB" id="A0A9D4HNX6"/>
<feature type="transmembrane region" description="Helical" evidence="1">
    <location>
        <begin position="54"/>
        <end position="77"/>
    </location>
</feature>
<protein>
    <submittedName>
        <fullName evidence="2">Uncharacterized protein</fullName>
    </submittedName>
</protein>
<keyword evidence="1" id="KW-1133">Transmembrane helix</keyword>
<organism evidence="2 3">
    <name type="scientific">Dreissena polymorpha</name>
    <name type="common">Zebra mussel</name>
    <name type="synonym">Mytilus polymorpha</name>
    <dbReference type="NCBI Taxonomy" id="45954"/>
    <lineage>
        <taxon>Eukaryota</taxon>
        <taxon>Metazoa</taxon>
        <taxon>Spiralia</taxon>
        <taxon>Lophotrochozoa</taxon>
        <taxon>Mollusca</taxon>
        <taxon>Bivalvia</taxon>
        <taxon>Autobranchia</taxon>
        <taxon>Heteroconchia</taxon>
        <taxon>Euheterodonta</taxon>
        <taxon>Imparidentia</taxon>
        <taxon>Neoheterodontei</taxon>
        <taxon>Myida</taxon>
        <taxon>Dreissenoidea</taxon>
        <taxon>Dreissenidae</taxon>
        <taxon>Dreissena</taxon>
    </lineage>
</organism>